<gene>
    <name evidence="1" type="ORF">LTS18_005772</name>
</gene>
<reference evidence="1" key="1">
    <citation type="submission" date="2024-09" db="EMBL/GenBank/DDBJ databases">
        <title>Black Yeasts Isolated from many extreme environments.</title>
        <authorList>
            <person name="Coleine C."/>
            <person name="Stajich J.E."/>
            <person name="Selbmann L."/>
        </authorList>
    </citation>
    <scope>NUCLEOTIDE SEQUENCE</scope>
    <source>
        <strain evidence="1">CCFEE 5737</strain>
    </source>
</reference>
<evidence type="ECO:0000313" key="1">
    <source>
        <dbReference type="EMBL" id="KAK3064597.1"/>
    </source>
</evidence>
<evidence type="ECO:0000313" key="2">
    <source>
        <dbReference type="Proteomes" id="UP001186974"/>
    </source>
</evidence>
<proteinExistence type="predicted"/>
<accession>A0ACC3DB30</accession>
<keyword evidence="2" id="KW-1185">Reference proteome</keyword>
<sequence length="241" mass="26754">MLVSPTSGTDRKMSAPVGHEIDIGVNNLDRMDLIQDHQRAKQEKNIVKLTATYAPDTDIFEEEHDPRVTEDPRNRSSNAFIPSNIGNHVTVEHTAGYGSVSYMSLVLNTDLWRAPTMQMRRVRKTSSEFDLRKEFVSGSFTSVSGHPSELDSAHSTALTQRSTSPSAEEKMGDAYHFPDSPTCSLIIVTLPKMVYTKEQCKPSLGLWQPQPTAASESQITADVAPTRALLWHETPAEERGK</sequence>
<name>A0ACC3DB30_9PEZI</name>
<organism evidence="1 2">
    <name type="scientific">Coniosporium uncinatum</name>
    <dbReference type="NCBI Taxonomy" id="93489"/>
    <lineage>
        <taxon>Eukaryota</taxon>
        <taxon>Fungi</taxon>
        <taxon>Dikarya</taxon>
        <taxon>Ascomycota</taxon>
        <taxon>Pezizomycotina</taxon>
        <taxon>Dothideomycetes</taxon>
        <taxon>Dothideomycetes incertae sedis</taxon>
        <taxon>Coniosporium</taxon>
    </lineage>
</organism>
<comment type="caution">
    <text evidence="1">The sequence shown here is derived from an EMBL/GenBank/DDBJ whole genome shotgun (WGS) entry which is preliminary data.</text>
</comment>
<dbReference type="Proteomes" id="UP001186974">
    <property type="component" value="Unassembled WGS sequence"/>
</dbReference>
<dbReference type="EMBL" id="JAWDJW010006472">
    <property type="protein sequence ID" value="KAK3064597.1"/>
    <property type="molecule type" value="Genomic_DNA"/>
</dbReference>
<protein>
    <submittedName>
        <fullName evidence="1">Uncharacterized protein</fullName>
    </submittedName>
</protein>